<dbReference type="Gene3D" id="3.40.30.10">
    <property type="entry name" value="Glutaredoxin"/>
    <property type="match status" value="1"/>
</dbReference>
<dbReference type="InterPro" id="IPR050553">
    <property type="entry name" value="Thioredoxin_ResA/DsbE_sf"/>
</dbReference>
<dbReference type="CDD" id="cd02966">
    <property type="entry name" value="TlpA_like_family"/>
    <property type="match status" value="1"/>
</dbReference>
<evidence type="ECO:0000313" key="4">
    <source>
        <dbReference type="Proteomes" id="UP001148125"/>
    </source>
</evidence>
<dbReference type="RefSeq" id="WP_275116490.1">
    <property type="nucleotide sequence ID" value="NZ_JAOTPO010000001.1"/>
</dbReference>
<protein>
    <submittedName>
        <fullName evidence="3">TlpA family protein disulfide reductase</fullName>
    </submittedName>
</protein>
<proteinExistence type="predicted"/>
<gene>
    <name evidence="3" type="ORF">N7Z68_00480</name>
</gene>
<keyword evidence="4" id="KW-1185">Reference proteome</keyword>
<comment type="caution">
    <text evidence="3">The sequence shown here is derived from an EMBL/GenBank/DDBJ whole genome shotgun (WGS) entry which is preliminary data.</text>
</comment>
<keyword evidence="1" id="KW-1015">Disulfide bond</keyword>
<name>A0ABT5V990_9BACI</name>
<dbReference type="EMBL" id="JAOTPO010000001">
    <property type="protein sequence ID" value="MDE5411855.1"/>
    <property type="molecule type" value="Genomic_DNA"/>
</dbReference>
<dbReference type="InterPro" id="IPR036249">
    <property type="entry name" value="Thioredoxin-like_sf"/>
</dbReference>
<evidence type="ECO:0000313" key="3">
    <source>
        <dbReference type="EMBL" id="MDE5411855.1"/>
    </source>
</evidence>
<dbReference type="PANTHER" id="PTHR42852">
    <property type="entry name" value="THIOL:DISULFIDE INTERCHANGE PROTEIN DSBE"/>
    <property type="match status" value="1"/>
</dbReference>
<feature type="domain" description="Thioredoxin" evidence="2">
    <location>
        <begin position="1"/>
        <end position="138"/>
    </location>
</feature>
<dbReference type="Pfam" id="PF00578">
    <property type="entry name" value="AhpC-TSA"/>
    <property type="match status" value="1"/>
</dbReference>
<organism evidence="3 4">
    <name type="scientific">Alkalihalobacterium chitinilyticum</name>
    <dbReference type="NCBI Taxonomy" id="2980103"/>
    <lineage>
        <taxon>Bacteria</taxon>
        <taxon>Bacillati</taxon>
        <taxon>Bacillota</taxon>
        <taxon>Bacilli</taxon>
        <taxon>Bacillales</taxon>
        <taxon>Bacillaceae</taxon>
        <taxon>Alkalihalobacterium</taxon>
    </lineage>
</organism>
<accession>A0ABT5V990</accession>
<reference evidence="3" key="1">
    <citation type="submission" date="2024-05" db="EMBL/GenBank/DDBJ databases">
        <title>Alkalihalobacillus sp. strain MEB203 novel alkaliphilic bacterium from Lonar Lake, India.</title>
        <authorList>
            <person name="Joshi A."/>
            <person name="Thite S."/>
            <person name="Mengade P."/>
        </authorList>
    </citation>
    <scope>NUCLEOTIDE SEQUENCE</scope>
    <source>
        <strain evidence="3">MEB 203</strain>
    </source>
</reference>
<dbReference type="SUPFAM" id="SSF52833">
    <property type="entry name" value="Thioredoxin-like"/>
    <property type="match status" value="1"/>
</dbReference>
<dbReference type="Proteomes" id="UP001148125">
    <property type="component" value="Unassembled WGS sequence"/>
</dbReference>
<evidence type="ECO:0000259" key="2">
    <source>
        <dbReference type="PROSITE" id="PS51352"/>
    </source>
</evidence>
<evidence type="ECO:0000256" key="1">
    <source>
        <dbReference type="ARBA" id="ARBA00023157"/>
    </source>
</evidence>
<dbReference type="PANTHER" id="PTHR42852:SF16">
    <property type="entry name" value="THIOL:DISULFIDE INTERCHANGE PROTEIN TLPA"/>
    <property type="match status" value="1"/>
</dbReference>
<dbReference type="InterPro" id="IPR000866">
    <property type="entry name" value="AhpC/TSA"/>
</dbReference>
<sequence length="138" mass="16016">MDISSIRLFDIQESREVSLSEYRGKPCIITFWASWCPDSQRDLVRKHQLYQQMDKSELGFITINVVGREGNKLDGIKYMEQNQFQFPVLLDEGTKIYDLFECKGVPTTIILDEELVVRETFGERATFIEIMNGLAKVI</sequence>
<dbReference type="InterPro" id="IPR013766">
    <property type="entry name" value="Thioredoxin_domain"/>
</dbReference>
<dbReference type="PROSITE" id="PS51352">
    <property type="entry name" value="THIOREDOXIN_2"/>
    <property type="match status" value="1"/>
</dbReference>